<evidence type="ECO:0000313" key="2">
    <source>
        <dbReference type="EMBL" id="GGS43176.1"/>
    </source>
</evidence>
<dbReference type="EMBL" id="BMRB01000003">
    <property type="protein sequence ID" value="GGS43176.1"/>
    <property type="molecule type" value="Genomic_DNA"/>
</dbReference>
<name>A0A918GLF4_9PSEU</name>
<comment type="caution">
    <text evidence="2">The sequence shown here is derived from an EMBL/GenBank/DDBJ whole genome shotgun (WGS) entry which is preliminary data.</text>
</comment>
<proteinExistence type="predicted"/>
<evidence type="ECO:0000313" key="3">
    <source>
        <dbReference type="Proteomes" id="UP000660680"/>
    </source>
</evidence>
<gene>
    <name evidence="2" type="ORF">GCM10010171_42810</name>
</gene>
<protein>
    <submittedName>
        <fullName evidence="2">Uncharacterized protein</fullName>
    </submittedName>
</protein>
<keyword evidence="3" id="KW-1185">Reference proteome</keyword>
<organism evidence="2 3">
    <name type="scientific">Actinokineospora fastidiosa</name>
    <dbReference type="NCBI Taxonomy" id="1816"/>
    <lineage>
        <taxon>Bacteria</taxon>
        <taxon>Bacillati</taxon>
        <taxon>Actinomycetota</taxon>
        <taxon>Actinomycetes</taxon>
        <taxon>Pseudonocardiales</taxon>
        <taxon>Pseudonocardiaceae</taxon>
        <taxon>Actinokineospora</taxon>
    </lineage>
</organism>
<accession>A0A918GLF4</accession>
<reference evidence="2" key="2">
    <citation type="submission" date="2020-09" db="EMBL/GenBank/DDBJ databases">
        <authorList>
            <person name="Sun Q."/>
            <person name="Ohkuma M."/>
        </authorList>
    </citation>
    <scope>NUCLEOTIDE SEQUENCE</scope>
    <source>
        <strain evidence="2">JCM 3276</strain>
    </source>
</reference>
<evidence type="ECO:0000256" key="1">
    <source>
        <dbReference type="SAM" id="MobiDB-lite"/>
    </source>
</evidence>
<dbReference type="Proteomes" id="UP000660680">
    <property type="component" value="Unassembled WGS sequence"/>
</dbReference>
<sequence length="150" mass="14859">MPTSSFTSDADWYRVDGSTATILLSVALSHTSSPTSAPGDTARTAETTPAAVSAGSAAASGAACGGAAGAPTDVCAEHVSGSAAVVTVSTKTATTVAANAVRNPDMPTSCARDAENQVRIPFSTRAPAVTESAAVRRRMGRGCSVSRITA</sequence>
<feature type="region of interest" description="Disordered" evidence="1">
    <location>
        <begin position="30"/>
        <end position="49"/>
    </location>
</feature>
<dbReference type="AlphaFoldDB" id="A0A918GLF4"/>
<reference evidence="2" key="1">
    <citation type="journal article" date="2014" name="Int. J. Syst. Evol. Microbiol.">
        <title>Complete genome sequence of Corynebacterium casei LMG S-19264T (=DSM 44701T), isolated from a smear-ripened cheese.</title>
        <authorList>
            <consortium name="US DOE Joint Genome Institute (JGI-PGF)"/>
            <person name="Walter F."/>
            <person name="Albersmeier A."/>
            <person name="Kalinowski J."/>
            <person name="Ruckert C."/>
        </authorList>
    </citation>
    <scope>NUCLEOTIDE SEQUENCE</scope>
    <source>
        <strain evidence="2">JCM 3276</strain>
    </source>
</reference>